<dbReference type="EMBL" id="JBDJPC010000002">
    <property type="protein sequence ID" value="KAL1513620.1"/>
    <property type="molecule type" value="Genomic_DNA"/>
</dbReference>
<accession>A0ABD1FAC6</accession>
<evidence type="ECO:0000313" key="1">
    <source>
        <dbReference type="EMBL" id="KAL1513620.1"/>
    </source>
</evidence>
<keyword evidence="2" id="KW-1185">Reference proteome</keyword>
<sequence length="144" mass="16381">MHAFDLRAGELYVAMKTVSGERSTFRKITMKFGSSRGNSFAANINKCKISWHRDPGALYTDAFTLDWGPLTHWSGKIIRGSFLRRGVPDEAIPVVINYLKQTKTSQQGKGYLILTHRRPHRVASTPSIRIWVKEILRDSGIYTE</sequence>
<proteinExistence type="predicted"/>
<reference evidence="1 2" key="1">
    <citation type="submission" date="2024-05" db="EMBL/GenBank/DDBJ databases">
        <title>Genetic variation in Jamaican populations of the coffee berry borer (Hypothenemus hampei).</title>
        <authorList>
            <person name="Errbii M."/>
            <person name="Myrie A."/>
        </authorList>
    </citation>
    <scope>NUCLEOTIDE SEQUENCE [LARGE SCALE GENOMIC DNA]</scope>
    <source>
        <strain evidence="1">JA-Hopewell-2020-01-JO</strain>
        <tissue evidence="1">Whole body</tissue>
    </source>
</reference>
<comment type="caution">
    <text evidence="1">The sequence shown here is derived from an EMBL/GenBank/DDBJ whole genome shotgun (WGS) entry which is preliminary data.</text>
</comment>
<protein>
    <submittedName>
        <fullName evidence="1">Uncharacterized protein</fullName>
    </submittedName>
</protein>
<gene>
    <name evidence="1" type="ORF">ABEB36_003009</name>
</gene>
<dbReference type="Proteomes" id="UP001566132">
    <property type="component" value="Unassembled WGS sequence"/>
</dbReference>
<dbReference type="AlphaFoldDB" id="A0ABD1FAC6"/>
<organism evidence="1 2">
    <name type="scientific">Hypothenemus hampei</name>
    <name type="common">Coffee berry borer</name>
    <dbReference type="NCBI Taxonomy" id="57062"/>
    <lineage>
        <taxon>Eukaryota</taxon>
        <taxon>Metazoa</taxon>
        <taxon>Ecdysozoa</taxon>
        <taxon>Arthropoda</taxon>
        <taxon>Hexapoda</taxon>
        <taxon>Insecta</taxon>
        <taxon>Pterygota</taxon>
        <taxon>Neoptera</taxon>
        <taxon>Endopterygota</taxon>
        <taxon>Coleoptera</taxon>
        <taxon>Polyphaga</taxon>
        <taxon>Cucujiformia</taxon>
        <taxon>Curculionidae</taxon>
        <taxon>Scolytinae</taxon>
        <taxon>Hypothenemus</taxon>
    </lineage>
</organism>
<evidence type="ECO:0000313" key="2">
    <source>
        <dbReference type="Proteomes" id="UP001566132"/>
    </source>
</evidence>
<name>A0ABD1FAC6_HYPHA</name>